<dbReference type="PATRIC" id="fig|1303.87.peg.1621"/>
<dbReference type="AlphaFoldDB" id="A0A139RIT1"/>
<evidence type="ECO:0000313" key="2">
    <source>
        <dbReference type="EMBL" id="KXU14650.1"/>
    </source>
</evidence>
<gene>
    <name evidence="2" type="ORF">SORDD17_01348</name>
</gene>
<accession>A0A139RIT1</accession>
<organism evidence="2 3">
    <name type="scientific">Streptococcus oralis</name>
    <dbReference type="NCBI Taxonomy" id="1303"/>
    <lineage>
        <taxon>Bacteria</taxon>
        <taxon>Bacillati</taxon>
        <taxon>Bacillota</taxon>
        <taxon>Bacilli</taxon>
        <taxon>Lactobacillales</taxon>
        <taxon>Streptococcaceae</taxon>
        <taxon>Streptococcus</taxon>
    </lineage>
</organism>
<dbReference type="Proteomes" id="UP000072989">
    <property type="component" value="Unassembled WGS sequence"/>
</dbReference>
<dbReference type="PROSITE" id="PS51688">
    <property type="entry name" value="ICA"/>
    <property type="match status" value="1"/>
</dbReference>
<reference evidence="2 3" key="1">
    <citation type="submission" date="2016-01" db="EMBL/GenBank/DDBJ databases">
        <title>Highly variable Streptococcus oralis are common among viridans streptococci isolated from primates.</title>
        <authorList>
            <person name="Denapaite D."/>
            <person name="Rieger M."/>
            <person name="Koendgen S."/>
            <person name="Brueckner R."/>
            <person name="Ochigava I."/>
            <person name="Kappeler P."/>
            <person name="Maetz-Rensing K."/>
            <person name="Leendertz F."/>
            <person name="Hakenbeck R."/>
        </authorList>
    </citation>
    <scope>NUCLEOTIDE SEQUENCE [LARGE SCALE GENOMIC DNA]</scope>
    <source>
        <strain evidence="2 3">DD17</strain>
    </source>
</reference>
<feature type="domain" description="Peptidase S74" evidence="1">
    <location>
        <begin position="6"/>
        <end position="98"/>
    </location>
</feature>
<proteinExistence type="predicted"/>
<comment type="caution">
    <text evidence="2">The sequence shown here is derived from an EMBL/GenBank/DDBJ whole genome shotgun (WGS) entry which is preliminary data.</text>
</comment>
<dbReference type="InterPro" id="IPR030392">
    <property type="entry name" value="S74_ICA"/>
</dbReference>
<dbReference type="Pfam" id="PF13884">
    <property type="entry name" value="Peptidase_S74"/>
    <property type="match status" value="1"/>
</dbReference>
<name>A0A139RIT1_STROR</name>
<protein>
    <submittedName>
        <fullName evidence="2">Phage hyaluronidase</fullName>
    </submittedName>
</protein>
<dbReference type="EMBL" id="LQZE01000296">
    <property type="protein sequence ID" value="KXU14650.1"/>
    <property type="molecule type" value="Genomic_DNA"/>
</dbReference>
<evidence type="ECO:0000313" key="3">
    <source>
        <dbReference type="Proteomes" id="UP000072989"/>
    </source>
</evidence>
<evidence type="ECO:0000259" key="1">
    <source>
        <dbReference type="PROSITE" id="PS51688"/>
    </source>
</evidence>
<sequence>MNKEISDRRYKHNIEASTVSGLDVIEQLKTYSYRKEYDGKIEDISCGIMAQDVQKYVPEAFYENPDGAYSYRTFELVPYLIKAIQELNQKIEKLEKTA</sequence>